<dbReference type="RefSeq" id="WP_203835575.1">
    <property type="nucleotide sequence ID" value="NZ_BAAATV010000004.1"/>
</dbReference>
<dbReference type="Pfam" id="PF13305">
    <property type="entry name" value="TetR_C_33"/>
    <property type="match status" value="1"/>
</dbReference>
<protein>
    <submittedName>
        <fullName evidence="6">TetR family transcriptional regulator</fullName>
    </submittedName>
</protein>
<proteinExistence type="predicted"/>
<evidence type="ECO:0000313" key="6">
    <source>
        <dbReference type="EMBL" id="GIE18310.1"/>
    </source>
</evidence>
<dbReference type="SUPFAM" id="SSF48498">
    <property type="entry name" value="Tetracyclin repressor-like, C-terminal domain"/>
    <property type="match status" value="1"/>
</dbReference>
<dbReference type="Gene3D" id="1.10.357.10">
    <property type="entry name" value="Tetracycline Repressor, domain 2"/>
    <property type="match status" value="1"/>
</dbReference>
<dbReference type="PROSITE" id="PS50977">
    <property type="entry name" value="HTH_TETR_2"/>
    <property type="match status" value="1"/>
</dbReference>
<keyword evidence="3" id="KW-0804">Transcription</keyword>
<feature type="DNA-binding region" description="H-T-H motif" evidence="4">
    <location>
        <begin position="29"/>
        <end position="48"/>
    </location>
</feature>
<dbReference type="InterPro" id="IPR025996">
    <property type="entry name" value="MT1864/Rv1816-like_C"/>
</dbReference>
<organism evidence="6 7">
    <name type="scientific">Winogradskya humida</name>
    <dbReference type="NCBI Taxonomy" id="113566"/>
    <lineage>
        <taxon>Bacteria</taxon>
        <taxon>Bacillati</taxon>
        <taxon>Actinomycetota</taxon>
        <taxon>Actinomycetes</taxon>
        <taxon>Micromonosporales</taxon>
        <taxon>Micromonosporaceae</taxon>
        <taxon>Winogradskya</taxon>
    </lineage>
</organism>
<evidence type="ECO:0000256" key="2">
    <source>
        <dbReference type="ARBA" id="ARBA00023125"/>
    </source>
</evidence>
<comment type="caution">
    <text evidence="6">The sequence shown here is derived from an EMBL/GenBank/DDBJ whole genome shotgun (WGS) entry which is preliminary data.</text>
</comment>
<evidence type="ECO:0000313" key="7">
    <source>
        <dbReference type="Proteomes" id="UP000603200"/>
    </source>
</evidence>
<reference evidence="6 7" key="1">
    <citation type="submission" date="2021-01" db="EMBL/GenBank/DDBJ databases">
        <title>Whole genome shotgun sequence of Actinoplanes humidus NBRC 14915.</title>
        <authorList>
            <person name="Komaki H."/>
            <person name="Tamura T."/>
        </authorList>
    </citation>
    <scope>NUCLEOTIDE SEQUENCE [LARGE SCALE GENOMIC DNA]</scope>
    <source>
        <strain evidence="6 7">NBRC 14915</strain>
    </source>
</reference>
<dbReference type="EMBL" id="BOMN01000017">
    <property type="protein sequence ID" value="GIE18310.1"/>
    <property type="molecule type" value="Genomic_DNA"/>
</dbReference>
<dbReference type="Pfam" id="PF00440">
    <property type="entry name" value="TetR_N"/>
    <property type="match status" value="1"/>
</dbReference>
<dbReference type="SUPFAM" id="SSF46689">
    <property type="entry name" value="Homeodomain-like"/>
    <property type="match status" value="1"/>
</dbReference>
<dbReference type="PANTHER" id="PTHR30055">
    <property type="entry name" value="HTH-TYPE TRANSCRIPTIONAL REGULATOR RUTR"/>
    <property type="match status" value="1"/>
</dbReference>
<dbReference type="InterPro" id="IPR001647">
    <property type="entry name" value="HTH_TetR"/>
</dbReference>
<evidence type="ECO:0000256" key="4">
    <source>
        <dbReference type="PROSITE-ProRule" id="PRU00335"/>
    </source>
</evidence>
<feature type="domain" description="HTH tetR-type" evidence="5">
    <location>
        <begin position="5"/>
        <end position="66"/>
    </location>
</feature>
<keyword evidence="7" id="KW-1185">Reference proteome</keyword>
<name>A0ABQ3ZI91_9ACTN</name>
<dbReference type="InterPro" id="IPR050109">
    <property type="entry name" value="HTH-type_TetR-like_transc_reg"/>
</dbReference>
<dbReference type="Proteomes" id="UP000603200">
    <property type="component" value="Unassembled WGS sequence"/>
</dbReference>
<gene>
    <name evidence="6" type="ORF">Ahu01nite_014120</name>
</gene>
<evidence type="ECO:0000256" key="1">
    <source>
        <dbReference type="ARBA" id="ARBA00023015"/>
    </source>
</evidence>
<dbReference type="InterPro" id="IPR036271">
    <property type="entry name" value="Tet_transcr_reg_TetR-rel_C_sf"/>
</dbReference>
<accession>A0ABQ3ZI91</accession>
<evidence type="ECO:0000259" key="5">
    <source>
        <dbReference type="PROSITE" id="PS50977"/>
    </source>
</evidence>
<dbReference type="PANTHER" id="PTHR30055:SF234">
    <property type="entry name" value="HTH-TYPE TRANSCRIPTIONAL REGULATOR BETI"/>
    <property type="match status" value="1"/>
</dbReference>
<keyword evidence="1" id="KW-0805">Transcription regulation</keyword>
<keyword evidence="2 4" id="KW-0238">DNA-binding</keyword>
<sequence length="175" mass="18648">MKTDGDLRTRLIEAATAMLTEHHALAVPSLRAVARACGVTAPAIYSHFDSVDALIAAVLEGGFTALEGAMQAADGLRAAAHAYVQWGLSNPGLYQLLFESADRLGIAPATETLTRTGVAAVQAQLGVTPSQAARLHERVWVSLHGIVSLRIHKAHYAWTTPVSQDVDDLMNLFLP</sequence>
<dbReference type="InterPro" id="IPR009057">
    <property type="entry name" value="Homeodomain-like_sf"/>
</dbReference>
<evidence type="ECO:0000256" key="3">
    <source>
        <dbReference type="ARBA" id="ARBA00023163"/>
    </source>
</evidence>